<dbReference type="InterPro" id="IPR046848">
    <property type="entry name" value="E_motif"/>
</dbReference>
<dbReference type="AlphaFoldDB" id="A0AAN7IUX9"/>
<dbReference type="InterPro" id="IPR046960">
    <property type="entry name" value="PPR_At4g14850-like_plant"/>
</dbReference>
<keyword evidence="2" id="KW-1185">Reference proteome</keyword>
<dbReference type="GO" id="GO:0009451">
    <property type="term" value="P:RNA modification"/>
    <property type="evidence" value="ECO:0007669"/>
    <property type="project" value="InterPro"/>
</dbReference>
<accession>A0AAN7IUX9</accession>
<reference evidence="1 2" key="1">
    <citation type="journal article" date="2023" name="G3 (Bethesda)">
        <title>A haplotype-resolved chromosome-scale genome for Quercus rubra L. provides insights into the genetics of adaptive traits for red oak species.</title>
        <authorList>
            <person name="Kapoor B."/>
            <person name="Jenkins J."/>
            <person name="Schmutz J."/>
            <person name="Zhebentyayeva T."/>
            <person name="Kuelheim C."/>
            <person name="Coggeshall M."/>
            <person name="Heim C."/>
            <person name="Lasky J.R."/>
            <person name="Leites L."/>
            <person name="Islam-Faridi N."/>
            <person name="Romero-Severson J."/>
            <person name="DeLeo V.L."/>
            <person name="Lucas S.M."/>
            <person name="Lazic D."/>
            <person name="Gailing O."/>
            <person name="Carlson J."/>
            <person name="Staton M."/>
        </authorList>
    </citation>
    <scope>NUCLEOTIDE SEQUENCE [LARGE SCALE GENOMIC DNA]</scope>
    <source>
        <tissue evidence="1">Dormant leaf buds and twig bark tissues</tissue>
    </source>
</reference>
<dbReference type="EMBL" id="JAXUIC010000006">
    <property type="protein sequence ID" value="KAK4586976.1"/>
    <property type="molecule type" value="Genomic_DNA"/>
</dbReference>
<protein>
    <submittedName>
        <fullName evidence="1">Uncharacterized protein</fullName>
    </submittedName>
</protein>
<sequence length="120" mass="13641">MPIEANATVWGTLLGACRTHHEVELGRLVADCLFEIEADNIGNYVVMSNLYAADARWDGVIEVRKLVRTRDLKKPAGCSWIEVERRENVFIAGDSSHPQRSLIYTTLSTLDQQIKERIHF</sequence>
<dbReference type="Pfam" id="PF20431">
    <property type="entry name" value="E_motif"/>
    <property type="match status" value="1"/>
</dbReference>
<evidence type="ECO:0000313" key="2">
    <source>
        <dbReference type="Proteomes" id="UP001324115"/>
    </source>
</evidence>
<gene>
    <name evidence="1" type="ORF">RGQ29_023918</name>
</gene>
<organism evidence="1 2">
    <name type="scientific">Quercus rubra</name>
    <name type="common">Northern red oak</name>
    <name type="synonym">Quercus borealis</name>
    <dbReference type="NCBI Taxonomy" id="3512"/>
    <lineage>
        <taxon>Eukaryota</taxon>
        <taxon>Viridiplantae</taxon>
        <taxon>Streptophyta</taxon>
        <taxon>Embryophyta</taxon>
        <taxon>Tracheophyta</taxon>
        <taxon>Spermatophyta</taxon>
        <taxon>Magnoliopsida</taxon>
        <taxon>eudicotyledons</taxon>
        <taxon>Gunneridae</taxon>
        <taxon>Pentapetalae</taxon>
        <taxon>rosids</taxon>
        <taxon>fabids</taxon>
        <taxon>Fagales</taxon>
        <taxon>Fagaceae</taxon>
        <taxon>Quercus</taxon>
    </lineage>
</organism>
<dbReference type="PANTHER" id="PTHR47926">
    <property type="entry name" value="PENTATRICOPEPTIDE REPEAT-CONTAINING PROTEIN"/>
    <property type="match status" value="1"/>
</dbReference>
<comment type="caution">
    <text evidence="1">The sequence shown here is derived from an EMBL/GenBank/DDBJ whole genome shotgun (WGS) entry which is preliminary data.</text>
</comment>
<dbReference type="GO" id="GO:0003723">
    <property type="term" value="F:RNA binding"/>
    <property type="evidence" value="ECO:0007669"/>
    <property type="project" value="InterPro"/>
</dbReference>
<name>A0AAN7IUX9_QUERU</name>
<dbReference type="PANTHER" id="PTHR47926:SF481">
    <property type="entry name" value="TETRATRICOPEPTIDE-LIKE HELICAL DOMAIN SUPERFAMILY"/>
    <property type="match status" value="1"/>
</dbReference>
<dbReference type="Proteomes" id="UP001324115">
    <property type="component" value="Unassembled WGS sequence"/>
</dbReference>
<proteinExistence type="predicted"/>
<evidence type="ECO:0000313" key="1">
    <source>
        <dbReference type="EMBL" id="KAK4586976.1"/>
    </source>
</evidence>